<evidence type="ECO:0000313" key="4">
    <source>
        <dbReference type="Proteomes" id="UP000290037"/>
    </source>
</evidence>
<comment type="caution">
    <text evidence="3">The sequence shown here is derived from an EMBL/GenBank/DDBJ whole genome shotgun (WGS) entry which is preliminary data.</text>
</comment>
<dbReference type="InterPro" id="IPR002126">
    <property type="entry name" value="Cadherin-like_dom"/>
</dbReference>
<evidence type="ECO:0000259" key="2">
    <source>
        <dbReference type="PROSITE" id="PS50268"/>
    </source>
</evidence>
<dbReference type="NCBIfam" id="NF012211">
    <property type="entry name" value="tand_rpt_95"/>
    <property type="match status" value="11"/>
</dbReference>
<organism evidence="3 4">
    <name type="scientific">Leeuwenhoekiella palythoae</name>
    <dbReference type="NCBI Taxonomy" id="573501"/>
    <lineage>
        <taxon>Bacteria</taxon>
        <taxon>Pseudomonadati</taxon>
        <taxon>Bacteroidota</taxon>
        <taxon>Flavobacteriia</taxon>
        <taxon>Flavobacteriales</taxon>
        <taxon>Flavobacteriaceae</taxon>
        <taxon>Leeuwenhoekiella</taxon>
    </lineage>
</organism>
<evidence type="ECO:0000313" key="3">
    <source>
        <dbReference type="EMBL" id="RXG26008.1"/>
    </source>
</evidence>
<dbReference type="PANTHER" id="PTHR46182:SF2">
    <property type="entry name" value="FI19480P1"/>
    <property type="match status" value="1"/>
</dbReference>
<keyword evidence="4" id="KW-1185">Reference proteome</keyword>
<dbReference type="Pfam" id="PF17963">
    <property type="entry name" value="Big_9"/>
    <property type="match status" value="12"/>
</dbReference>
<feature type="non-terminal residue" evidence="3">
    <location>
        <position position="1"/>
    </location>
</feature>
<evidence type="ECO:0000256" key="1">
    <source>
        <dbReference type="SAM" id="MobiDB-lite"/>
    </source>
</evidence>
<feature type="domain" description="Cadherin" evidence="2">
    <location>
        <begin position="266"/>
        <end position="399"/>
    </location>
</feature>
<proteinExistence type="predicted"/>
<dbReference type="Proteomes" id="UP000290037">
    <property type="component" value="Unassembled WGS sequence"/>
</dbReference>
<dbReference type="Gene3D" id="2.60.40.3440">
    <property type="match status" value="12"/>
</dbReference>
<dbReference type="RefSeq" id="WP_128755759.1">
    <property type="nucleotide sequence ID" value="NZ_QOVN01000014.1"/>
</dbReference>
<dbReference type="PROSITE" id="PS50268">
    <property type="entry name" value="CADHERIN_2"/>
    <property type="match status" value="2"/>
</dbReference>
<dbReference type="EMBL" id="QOVN01000014">
    <property type="protein sequence ID" value="RXG26008.1"/>
    <property type="molecule type" value="Genomic_DNA"/>
</dbReference>
<protein>
    <recommendedName>
        <fullName evidence="2">Cadherin domain-containing protein</fullName>
    </recommendedName>
</protein>
<name>A0ABY0CZ64_9FLAO</name>
<feature type="non-terminal residue" evidence="3">
    <location>
        <position position="3874"/>
    </location>
</feature>
<accession>A0ABY0CZ64</accession>
<reference evidence="3 4" key="1">
    <citation type="submission" date="2018-07" db="EMBL/GenBank/DDBJ databases">
        <title>Leeuwenhoekiella genomics.</title>
        <authorList>
            <person name="Tahon G."/>
            <person name="Willems A."/>
        </authorList>
    </citation>
    <scope>NUCLEOTIDE SEQUENCE [LARGE SCALE GENOMIC DNA]</scope>
    <source>
        <strain evidence="3 4">LMG 24856</strain>
    </source>
</reference>
<feature type="compositionally biased region" description="Polar residues" evidence="1">
    <location>
        <begin position="965"/>
        <end position="981"/>
    </location>
</feature>
<gene>
    <name evidence="3" type="ORF">DSM01_3367</name>
</gene>
<feature type="domain" description="Cadherin" evidence="2">
    <location>
        <begin position="845"/>
        <end position="950"/>
    </location>
</feature>
<feature type="region of interest" description="Disordered" evidence="1">
    <location>
        <begin position="965"/>
        <end position="989"/>
    </location>
</feature>
<dbReference type="InterPro" id="IPR029865">
    <property type="entry name" value="KIAA0319-like"/>
</dbReference>
<dbReference type="PANTHER" id="PTHR46182">
    <property type="entry name" value="FI19480P1"/>
    <property type="match status" value="1"/>
</dbReference>
<sequence>TPNSDFNGTDSYTYTVTDVNGDTSTETVTITVNPIADAVADTFTTDEDTVLSADVSANDTYTAAASYVFNGDTNNGGSVAMDTDGSFDYTPAADFVGDETFTYTVTDVNGATETVTVTITVNPIADAVADTFTTNEDTVLNADVSANDTYADDATYVYNNDADNGGSISMITSGAFEYTPAPDFAGDETFTYTVTDVNGTTETVSVTITVNPVNDAVADAFTTDEDTVLNADVSANDTYSDDATYVYNNDADNGGSITMQTDGTFEYTPAADFVGDETFTYTATDVNGTTETVTVTITVDPVDDAVADTFTTDEDTVLNADVSANDTYADDATYVYNNDADNGGSITMQTDGTFEYTPAADFVGDETFTYTATDINGTTETVTVTITVDPVNDAVADTFNTDEDTALNADVSTNDTYSANATYIFNGDTDNGGIVAMNPNGTFVYTPAADFVGDETFTYTVTDINGTTETVSVTITVDPIADAVADTFTTDEDTVLNADVSTNDTYTGVVSYAYNDDASNGGSIAMNSDGTFEYTPAFDFVGDETFTYTVTDVNGATETVSVTITVNPVTDAVADTYTIDEDTVLNDDVSANDTYSDDATYVFNGDTNNGGTVVMDPDGTFEYTPAPDFAGEETFTYTVTDFYGATETVSVTITVNPINDAVADTFTTNEDTVLSDNVSTNDTYSDDATYVFNGDTNNGGTVVMNSDGSFDYTPAPDFAGEETFTYTVTDVNNTTETVSVTITVTATPDAIDDSVTTDEDTLVSGNLFVDNGNGADDLGSEPTTAALLTDAANGAAFVNPNGNYTYTPDPDFNGVDSFTYTITDANGAESTATVTVTVNPVSDINNDTDTTLEDDPVTTSVLDNDTFQGVYGTDYNIVAATDPSNGSVVINPDGTITYTPNADFNGSDSYTYSVIDVNGDASTATVNITVLAVADAVDDTATTANETPVEIDVLENDFEVPTAGSLSVSTAPNNGTATVLDNGTPGDPSDDTILYTPDADFFGDDTFSYAICDNNGGCNTAVVTVTVETAVLVATDDDISATPVRGDIGATAVVNVLDNDLINNNPVDPAEVVITPVSAGPLTVNADGTVDVSPNTPAGIYSITYSVCELANGSNCDTATVTVQVAGAALVANDDDLTATPINGFTGGSIGDITANDTLNGVAVADEDIAISITDDNGIDGLQVNNDGTLIIPAGTPAGTYNIVYQICENLNPDNCETATATVEISAAVLVANDDDFSATPITGQTGGNAGDVTTNDTLNGITVNDDDIAITLQNNGGLAGVSIEDDGTIIVPANTPAGTYNIVYQICENLNPGNCDTATATVVVNPAALLANDDDFSATPVNGFTGGNAGDVTLNDTLNGVAVDDGDIAIAIEDFDGLTGASIETNGTVIIPANTPAGTYDIVYRICENLNPTNCDTATVTIVVEAAALVANDDDFSATPITGQTGGNAGDVTTNDTLNGVAVDDGDISIILIDRDGLSGASIENDGTVIIPANAPAGTYNLVYTICENLNTDNCDTATVTVVVNAAALAADDDDFSATPVNGFTGGNAGDVTANDTLNGVAVEDGDITITIQDFDGITGASIDADGTLIIPAGTPAGTYNFVYQICENLNPDNCETGTATVVVNAAAIVANDDDFSATPITGTTGGNAGDVTANDTLNGVAVEDGDITITIQDFDGLSGASIDADGTLIIPANTPARTYNIVYQICEKLNTDNCDTATATVVINAAALVANDDDFSTTPINGFTGGNAGDVTANDTLNGVAVEDGDITITIEDFDGITGASIDNDGTLVIPAGTPAGTYNIVYQICENLNLDNCETGTATIVVNAATLVANDDDFSATPITGQIGGTAGDVTANDTLNGIAVEDGDIEITIVDPNGLSGASIDNDGTLIIPANAPAGTYNLVYSICEKLNPSNCETATATVVVNAAALVANDDDFSATPITGQTGGNAGDVTTNDTLNGVAVEDGDITITVNDQDGLTGVTIDNDGVLNIPAGTPAGTYNIVYRICENLNPDNCETGTATVVVNAAALVANDDDFSATPVTGQTGGNAGDVTTNDTLNGVAVEDGDITITVTDPGGLSGVTVDNDGTIIVPANAPAGTYNIVYQICENLNLDNCETATATVVVNAATLAANDDDFSATPVSGQDGGNAGDVTINDTLNGVAVEDGDITITVTDPNGLSGVTVDNDGVLIIPAGTVAGTYNIVYQICENLNPGNCETGTATVVVAPAALVANDDDFSTTPISGQTGGDAGDVTTNDTLNGVPVEDGDITITVVDPDGLSGITVDNDGTLMIPAGTPAGTYNIVYQICENLNLSNCETATATVVVDAATLAANDDDFSATPVSGRNGGNAGDVTANDTLNGAAVEDGDITITVNDPDGLTGITIDNDGVLNIPVGTPAGTYNIVYQICENLNPDNCETATATVVVNAATLVANDDDFSGNPITGQTGGDAGDVTTNDTLNGVAIEDGDITISISDPDGLSGVTIDNDGTLMIPAGTPAGTYNIVYQICENLNLDNCETATATVVVNAATLVANNDDFSATPITGQAGGNAGDVTANDTFNGVAVEDGDITITVADSDGLAGLTIENDGTVIIPAGTPAGTYNVVYQICENLNPGNCETGTATIVVNPAALVANDDDFSATPILGQNGGNAGDVTTNDTLNGVAVEDGDITISIADPDGLTGVTIDNDGTVIIPANTPEGTYNIVYQICENLNPSNCETATATVVVNAATLVASDDDFSATPVSGQNGGNAGDVTANDTLNGVAVEDGDITITVADPDGLTGVTIDNDGTVIIPAGTVAGTYNIVYQICENLNSGNCETGTATVVVSAATLAANDDDFTTTPVSGQNGGNASDVTANDTLNGVAVEDGDITISIQDLDGLSGATIDNDGTLIIPAGTPAGTYNIVYQICENLNLSNCETATATVVVNAATLVANSDDFSATPIAGQNGGNAGDVTANDTLNGVAVEDGDITITVQDPDGLSGVTIDNDGILIIPAGTPAGTYTIVYQICENLNSGNCDTASITVLVNAATITANDDDFSGTPIAGQTGGNAGDVTINDTLNGVAVEDGDITISIVDPDGLNGVTIDNDGTLMIPSATPAGTYNIVYRICENLNLSNCETATATVVVDPATIAAIPDDFSGSPVNGLTGGIAGDVTANDTFNGAPVNDDDIFITDDGGLAGASIDDDGNLIIPPNTPAGSYTIVYTICENLNPGNCGSAPITVAVGAATIDAVDDDFTAIPVDGFDGGSTASVYSNDTLNGNSFGNTKVTPSIIDNDGITDLDILSDGTLVIPMQTPPGTYTITYQICESLNAGNCDTAQVTLLINSPVVDAVNDDFSATTINGLDGGSAGNVFSNDLVNTRMANATYVAVTVVDEGGLTGVTINSNGILEVPAGTAIATYTVTYQICDVLNPANCDTATALVNVGGGDVNANNDDYSLTPVDGYEGATLPNVLVNDLINGNPATTANVNLSLINNGGINGLTLNPDGTVTVPSGTAAGSYSVIYQICDQINTGECDSATITIVVDLPELTAVPDDYTGTPINGFVGGTTPNIISNDLVNGDPITPANVTIRLINSGGINGLQVNSDGTITVPAGVPAGDYTLQYRICGVINPSNCSSTTVELRIIAPTITATIDDFTGTAVNGQTGGIAGDVTANDFLNGALVNDDDIDISLISTGGLNGVELNNDGTINVPPLTPNGNYVITYSICENLNPGNCDTNSATILVGASNIALTDDDFSATPVSGRNGGIPGNVLANDELNDSPIDPADVNVTLVNNGGLEGLAINDNGNIIVPPNTVAGDYTFTYSVCENLNPGNCQTASVTISVAAGTLVAEDDDFSLTPVNGVDGGIAGDVTLNDTLDGAPVDDADIYIVNNGG</sequence>